<organism evidence="17 18">
    <name type="scientific">Candidatus Scalindua brodae</name>
    <dbReference type="NCBI Taxonomy" id="237368"/>
    <lineage>
        <taxon>Bacteria</taxon>
        <taxon>Pseudomonadati</taxon>
        <taxon>Planctomycetota</taxon>
        <taxon>Candidatus Brocadiia</taxon>
        <taxon>Candidatus Brocadiales</taxon>
        <taxon>Candidatus Scalinduaceae</taxon>
        <taxon>Candidatus Scalindua</taxon>
    </lineage>
</organism>
<evidence type="ECO:0000256" key="2">
    <source>
        <dbReference type="ARBA" id="ARBA00004651"/>
    </source>
</evidence>
<dbReference type="SUPFAM" id="SSF55785">
    <property type="entry name" value="PYP-like sensor domain (PAS domain)"/>
    <property type="match status" value="1"/>
</dbReference>
<accession>A0A0B0EIB6</accession>
<dbReference type="Gene3D" id="3.30.450.20">
    <property type="entry name" value="PAS domain"/>
    <property type="match status" value="2"/>
</dbReference>
<dbReference type="InterPro" id="IPR033479">
    <property type="entry name" value="dCache_1"/>
</dbReference>
<evidence type="ECO:0000256" key="6">
    <source>
        <dbReference type="ARBA" id="ARBA00022679"/>
    </source>
</evidence>
<dbReference type="SUPFAM" id="SSF103190">
    <property type="entry name" value="Sensory domain-like"/>
    <property type="match status" value="1"/>
</dbReference>
<dbReference type="InterPro" id="IPR050398">
    <property type="entry name" value="HssS/ArlS-like"/>
</dbReference>
<dbReference type="NCBIfam" id="TIGR00229">
    <property type="entry name" value="sensory_box"/>
    <property type="match status" value="1"/>
</dbReference>
<feature type="transmembrane region" description="Helical" evidence="14">
    <location>
        <begin position="15"/>
        <end position="38"/>
    </location>
</feature>
<dbReference type="InterPro" id="IPR000700">
    <property type="entry name" value="PAS-assoc_C"/>
</dbReference>
<dbReference type="SMART" id="SM00086">
    <property type="entry name" value="PAC"/>
    <property type="match status" value="1"/>
</dbReference>
<proteinExistence type="predicted"/>
<name>A0A0B0EIB6_9BACT</name>
<dbReference type="InterPro" id="IPR003661">
    <property type="entry name" value="HisK_dim/P_dom"/>
</dbReference>
<evidence type="ECO:0000256" key="7">
    <source>
        <dbReference type="ARBA" id="ARBA00022692"/>
    </source>
</evidence>
<comment type="catalytic activity">
    <reaction evidence="1">
        <text>ATP + protein L-histidine = ADP + protein N-phospho-L-histidine.</text>
        <dbReference type="EC" id="2.7.13.3"/>
    </reaction>
</comment>
<dbReference type="EC" id="2.7.13.3" evidence="3"/>
<feature type="domain" description="HAMP" evidence="16">
    <location>
        <begin position="329"/>
        <end position="381"/>
    </location>
</feature>
<dbReference type="Proteomes" id="UP000030652">
    <property type="component" value="Unassembled WGS sequence"/>
</dbReference>
<dbReference type="eggNOG" id="COG4191">
    <property type="taxonomic scope" value="Bacteria"/>
</dbReference>
<dbReference type="GO" id="GO:0005886">
    <property type="term" value="C:plasma membrane"/>
    <property type="evidence" value="ECO:0007669"/>
    <property type="project" value="UniProtKB-SubCell"/>
</dbReference>
<dbReference type="PATRIC" id="fig|237368.3.peg.2681"/>
<evidence type="ECO:0000256" key="10">
    <source>
        <dbReference type="ARBA" id="ARBA00022840"/>
    </source>
</evidence>
<keyword evidence="6" id="KW-0808">Transferase</keyword>
<dbReference type="EMBL" id="JRYO01000177">
    <property type="protein sequence ID" value="KHE91781.1"/>
    <property type="molecule type" value="Genomic_DNA"/>
</dbReference>
<dbReference type="CDD" id="cd06225">
    <property type="entry name" value="HAMP"/>
    <property type="match status" value="1"/>
</dbReference>
<evidence type="ECO:0000313" key="18">
    <source>
        <dbReference type="Proteomes" id="UP000030652"/>
    </source>
</evidence>
<dbReference type="CDD" id="cd18774">
    <property type="entry name" value="PDC2_HK_sensor"/>
    <property type="match status" value="1"/>
</dbReference>
<evidence type="ECO:0000256" key="14">
    <source>
        <dbReference type="SAM" id="Phobius"/>
    </source>
</evidence>
<evidence type="ECO:0000259" key="15">
    <source>
        <dbReference type="PROSITE" id="PS50113"/>
    </source>
</evidence>
<evidence type="ECO:0000256" key="5">
    <source>
        <dbReference type="ARBA" id="ARBA00022553"/>
    </source>
</evidence>
<keyword evidence="12" id="KW-0902">Two-component regulatory system</keyword>
<dbReference type="InterPro" id="IPR001610">
    <property type="entry name" value="PAC"/>
</dbReference>
<dbReference type="GO" id="GO:0000155">
    <property type="term" value="F:phosphorelay sensor kinase activity"/>
    <property type="evidence" value="ECO:0007669"/>
    <property type="project" value="InterPro"/>
</dbReference>
<keyword evidence="5" id="KW-0597">Phosphoprotein</keyword>
<dbReference type="Pfam" id="PF02743">
    <property type="entry name" value="dCache_1"/>
    <property type="match status" value="1"/>
</dbReference>
<dbReference type="CDD" id="cd00082">
    <property type="entry name" value="HisKA"/>
    <property type="match status" value="1"/>
</dbReference>
<evidence type="ECO:0000313" key="17">
    <source>
        <dbReference type="EMBL" id="KHE91781.1"/>
    </source>
</evidence>
<dbReference type="Pfam" id="PF00672">
    <property type="entry name" value="HAMP"/>
    <property type="match status" value="1"/>
</dbReference>
<keyword evidence="9 17" id="KW-0418">Kinase</keyword>
<dbReference type="SMART" id="SM00304">
    <property type="entry name" value="HAMP"/>
    <property type="match status" value="1"/>
</dbReference>
<dbReference type="Gene3D" id="1.10.287.130">
    <property type="match status" value="1"/>
</dbReference>
<feature type="transmembrane region" description="Helical" evidence="14">
    <location>
        <begin position="309"/>
        <end position="332"/>
    </location>
</feature>
<evidence type="ECO:0000259" key="16">
    <source>
        <dbReference type="PROSITE" id="PS50885"/>
    </source>
</evidence>
<keyword evidence="13 14" id="KW-0472">Membrane</keyword>
<dbReference type="InterPro" id="IPR003660">
    <property type="entry name" value="HAMP_dom"/>
</dbReference>
<evidence type="ECO:0000256" key="12">
    <source>
        <dbReference type="ARBA" id="ARBA00023012"/>
    </source>
</evidence>
<dbReference type="PROSITE" id="PS50885">
    <property type="entry name" value="HAMP"/>
    <property type="match status" value="1"/>
</dbReference>
<dbReference type="Gene3D" id="6.10.340.10">
    <property type="match status" value="1"/>
</dbReference>
<dbReference type="InterPro" id="IPR029151">
    <property type="entry name" value="Sensor-like_sf"/>
</dbReference>
<dbReference type="InterPro" id="IPR036097">
    <property type="entry name" value="HisK_dim/P_sf"/>
</dbReference>
<feature type="domain" description="PAC" evidence="15">
    <location>
        <begin position="461"/>
        <end position="513"/>
    </location>
</feature>
<sequence>MIKGVNLFSGIGRKLFCWFLLLSILPIIVVAILTYQYAQESIKNELLKEQSFIAGGIKNHLLTILDSGEYSSQFFASDEFIRMNLEKLNNNPGDKQAVREFNDYMVYKTNLNRGFYETFILNPSGIVVTSSNENSIGRNEVNVDYFKYGKEGPYVKDVYRDRNAGEYSMAFAAPILKKSEEKLLGVLVIRFNAAKLNEITVVKKVDTKIEMDTFHRRGLPSEVYIVNKDGFMITESRFADNAVLRQLVQSEPVVSVHSNRKEFVGVYKDYRGVNVIGAALYLKKTDWVLVVETDESEAYSTIYTFKNRVITIVVICIVGVLFVSLFVSRGIINPILMLVKGMKKVAEGDLDFQVETSLKDELGELTGSFNQMTRDIKDSREKLLMLKGTLEERKEYLESVLRFANELMFTLDARGNVTFVNPKITDWGYDEEDLIGIPLVSIFYDNKLESDDRIIHSDFPRRFEVEILDKQKNVRNVLLSTSPIKNKENELISILGIASDITELRKLEQKLVQSDRLASIGQLIAGIAHEINNPIGVIYLYSTESLKIFEKVTNAVKEISSVSISEYTRHLDRIIANMDSDADVRQEMGFF</sequence>
<dbReference type="eggNOG" id="COG5000">
    <property type="taxonomic scope" value="Bacteria"/>
</dbReference>
<dbReference type="InterPro" id="IPR000014">
    <property type="entry name" value="PAS"/>
</dbReference>
<evidence type="ECO:0000256" key="3">
    <source>
        <dbReference type="ARBA" id="ARBA00012438"/>
    </source>
</evidence>
<keyword evidence="10" id="KW-0067">ATP-binding</keyword>
<keyword evidence="8" id="KW-0547">Nucleotide-binding</keyword>
<dbReference type="PANTHER" id="PTHR45528:SF10">
    <property type="entry name" value="METHYL-ACCEPTING CHEMOTAXIS PROTEIN"/>
    <property type="match status" value="1"/>
</dbReference>
<dbReference type="CDD" id="cd00130">
    <property type="entry name" value="PAS"/>
    <property type="match status" value="1"/>
</dbReference>
<evidence type="ECO:0000256" key="13">
    <source>
        <dbReference type="ARBA" id="ARBA00023136"/>
    </source>
</evidence>
<dbReference type="PANTHER" id="PTHR45528">
    <property type="entry name" value="SENSOR HISTIDINE KINASE CPXA"/>
    <property type="match status" value="1"/>
</dbReference>
<evidence type="ECO:0000256" key="11">
    <source>
        <dbReference type="ARBA" id="ARBA00022989"/>
    </source>
</evidence>
<dbReference type="InterPro" id="IPR035965">
    <property type="entry name" value="PAS-like_dom_sf"/>
</dbReference>
<dbReference type="SUPFAM" id="SSF47384">
    <property type="entry name" value="Homodimeric domain of signal transducing histidine kinase"/>
    <property type="match status" value="1"/>
</dbReference>
<dbReference type="GO" id="GO:0005524">
    <property type="term" value="F:ATP binding"/>
    <property type="evidence" value="ECO:0007669"/>
    <property type="project" value="UniProtKB-KW"/>
</dbReference>
<evidence type="ECO:0000256" key="4">
    <source>
        <dbReference type="ARBA" id="ARBA00022475"/>
    </source>
</evidence>
<gene>
    <name evidence="17" type="ORF">SCABRO_02482</name>
</gene>
<keyword evidence="4" id="KW-1003">Cell membrane</keyword>
<comment type="caution">
    <text evidence="17">The sequence shown here is derived from an EMBL/GenBank/DDBJ whole genome shotgun (WGS) entry which is preliminary data.</text>
</comment>
<keyword evidence="11 14" id="KW-1133">Transmembrane helix</keyword>
<dbReference type="Pfam" id="PF13426">
    <property type="entry name" value="PAS_9"/>
    <property type="match status" value="1"/>
</dbReference>
<protein>
    <recommendedName>
        <fullName evidence="3">histidine kinase</fullName>
        <ecNumber evidence="3">2.7.13.3</ecNumber>
    </recommendedName>
</protein>
<dbReference type="PROSITE" id="PS50113">
    <property type="entry name" value="PAC"/>
    <property type="match status" value="1"/>
</dbReference>
<evidence type="ECO:0000256" key="8">
    <source>
        <dbReference type="ARBA" id="ARBA00022741"/>
    </source>
</evidence>
<keyword evidence="7 14" id="KW-0812">Transmembrane</keyword>
<reference evidence="17 18" key="1">
    <citation type="submission" date="2014-10" db="EMBL/GenBank/DDBJ databases">
        <title>Draft genome of anammox bacterium scalindua brodae, obtained using differential coverage binning of sequence data from two enrichment reactors.</title>
        <authorList>
            <person name="Speth D.R."/>
            <person name="Russ L."/>
            <person name="Kartal B."/>
            <person name="Op den Camp H.J."/>
            <person name="Dutilh B.E."/>
            <person name="Jetten M.S."/>
        </authorList>
    </citation>
    <scope>NUCLEOTIDE SEQUENCE [LARGE SCALE GENOMIC DNA]</scope>
    <source>
        <strain evidence="17">RU1</strain>
    </source>
</reference>
<dbReference type="AlphaFoldDB" id="A0A0B0EIB6"/>
<comment type="subcellular location">
    <subcellularLocation>
        <location evidence="2">Cell membrane</location>
        <topology evidence="2">Multi-pass membrane protein</topology>
    </subcellularLocation>
</comment>
<dbReference type="SUPFAM" id="SSF158472">
    <property type="entry name" value="HAMP domain-like"/>
    <property type="match status" value="1"/>
</dbReference>
<evidence type="ECO:0000256" key="9">
    <source>
        <dbReference type="ARBA" id="ARBA00022777"/>
    </source>
</evidence>
<evidence type="ECO:0000256" key="1">
    <source>
        <dbReference type="ARBA" id="ARBA00000085"/>
    </source>
</evidence>